<dbReference type="OMA" id="WINVRSN"/>
<dbReference type="Gene3D" id="2.60.40.4060">
    <property type="entry name" value="Reeler domain"/>
    <property type="match status" value="1"/>
</dbReference>
<dbReference type="Proteomes" id="UP000008144">
    <property type="component" value="Chromosome 4"/>
</dbReference>
<reference evidence="3" key="4">
    <citation type="submission" date="2025-09" db="UniProtKB">
        <authorList>
            <consortium name="Ensembl"/>
        </authorList>
    </citation>
    <scope>IDENTIFICATION</scope>
</reference>
<accession>F6QY06</accession>
<dbReference type="EMBL" id="EAAA01002004">
    <property type="status" value="NOT_ANNOTATED_CDS"/>
    <property type="molecule type" value="Genomic_DNA"/>
</dbReference>
<dbReference type="PANTHER" id="PTHR45828">
    <property type="entry name" value="CYTOCHROME B561/FERRIC REDUCTASE TRANSMEMBRANE"/>
    <property type="match status" value="1"/>
</dbReference>
<keyword evidence="1" id="KW-0732">Signal</keyword>
<reference evidence="4" key="1">
    <citation type="journal article" date="2002" name="Science">
        <title>The draft genome of Ciona intestinalis: insights into chordate and vertebrate origins.</title>
        <authorList>
            <person name="Dehal P."/>
            <person name="Satou Y."/>
            <person name="Campbell R.K."/>
            <person name="Chapman J."/>
            <person name="Degnan B."/>
            <person name="De Tomaso A."/>
            <person name="Davidson B."/>
            <person name="Di Gregorio A."/>
            <person name="Gelpke M."/>
            <person name="Goodstein D.M."/>
            <person name="Harafuji N."/>
            <person name="Hastings K.E."/>
            <person name="Ho I."/>
            <person name="Hotta K."/>
            <person name="Huang W."/>
            <person name="Kawashima T."/>
            <person name="Lemaire P."/>
            <person name="Martinez D."/>
            <person name="Meinertzhagen I.A."/>
            <person name="Necula S."/>
            <person name="Nonaka M."/>
            <person name="Putnam N."/>
            <person name="Rash S."/>
            <person name="Saiga H."/>
            <person name="Satake M."/>
            <person name="Terry A."/>
            <person name="Yamada L."/>
            <person name="Wang H.G."/>
            <person name="Awazu S."/>
            <person name="Azumi K."/>
            <person name="Boore J."/>
            <person name="Branno M."/>
            <person name="Chin-Bow S."/>
            <person name="DeSantis R."/>
            <person name="Doyle S."/>
            <person name="Francino P."/>
            <person name="Keys D.N."/>
            <person name="Haga S."/>
            <person name="Hayashi H."/>
            <person name="Hino K."/>
            <person name="Imai K.S."/>
            <person name="Inaba K."/>
            <person name="Kano S."/>
            <person name="Kobayashi K."/>
            <person name="Kobayashi M."/>
            <person name="Lee B.I."/>
            <person name="Makabe K.W."/>
            <person name="Manohar C."/>
            <person name="Matassi G."/>
            <person name="Medina M."/>
            <person name="Mochizuki Y."/>
            <person name="Mount S."/>
            <person name="Morishita T."/>
            <person name="Miura S."/>
            <person name="Nakayama A."/>
            <person name="Nishizaka S."/>
            <person name="Nomoto H."/>
            <person name="Ohta F."/>
            <person name="Oishi K."/>
            <person name="Rigoutsos I."/>
            <person name="Sano M."/>
            <person name="Sasaki A."/>
            <person name="Sasakura Y."/>
            <person name="Shoguchi E."/>
            <person name="Shin-i T."/>
            <person name="Spagnuolo A."/>
            <person name="Stainier D."/>
            <person name="Suzuki M.M."/>
            <person name="Tassy O."/>
            <person name="Takatori N."/>
            <person name="Tokuoka M."/>
            <person name="Yagi K."/>
            <person name="Yoshizaki F."/>
            <person name="Wada S."/>
            <person name="Zhang C."/>
            <person name="Hyatt P.D."/>
            <person name="Larimer F."/>
            <person name="Detter C."/>
            <person name="Doggett N."/>
            <person name="Glavina T."/>
            <person name="Hawkins T."/>
            <person name="Richardson P."/>
            <person name="Lucas S."/>
            <person name="Kohara Y."/>
            <person name="Levine M."/>
            <person name="Satoh N."/>
            <person name="Rokhsar D.S."/>
        </authorList>
    </citation>
    <scope>NUCLEOTIDE SEQUENCE [LARGE SCALE GENOMIC DNA]</scope>
</reference>
<evidence type="ECO:0000259" key="2">
    <source>
        <dbReference type="PROSITE" id="PS51019"/>
    </source>
</evidence>
<dbReference type="GeneTree" id="ENSGT00940000163277"/>
<reference evidence="3" key="2">
    <citation type="journal article" date="2008" name="Genome Biol.">
        <title>Improved genome assembly and evidence-based global gene model set for the chordate Ciona intestinalis: new insight into intron and operon populations.</title>
        <authorList>
            <person name="Satou Y."/>
            <person name="Mineta K."/>
            <person name="Ogasawara M."/>
            <person name="Sasakura Y."/>
            <person name="Shoguchi E."/>
            <person name="Ueno K."/>
            <person name="Yamada L."/>
            <person name="Matsumoto J."/>
            <person name="Wasserscheid J."/>
            <person name="Dewar K."/>
            <person name="Wiley G.B."/>
            <person name="Macmil S.L."/>
            <person name="Roe B.A."/>
            <person name="Zeller R.W."/>
            <person name="Hastings K.E."/>
            <person name="Lemaire P."/>
            <person name="Lindquist E."/>
            <person name="Endo T."/>
            <person name="Hotta K."/>
            <person name="Inaba K."/>
        </authorList>
    </citation>
    <scope>NUCLEOTIDE SEQUENCE [LARGE SCALE GENOMIC DNA]</scope>
    <source>
        <strain evidence="3">wild type</strain>
    </source>
</reference>
<dbReference type="GO" id="GO:0016020">
    <property type="term" value="C:membrane"/>
    <property type="evidence" value="ECO:0000318"/>
    <property type="project" value="GO_Central"/>
</dbReference>
<dbReference type="InParanoid" id="F6QY06"/>
<dbReference type="InterPro" id="IPR042307">
    <property type="entry name" value="Reeler_sf"/>
</dbReference>
<dbReference type="InterPro" id="IPR002861">
    <property type="entry name" value="Reeler_dom"/>
</dbReference>
<protein>
    <recommendedName>
        <fullName evidence="2">Reelin domain-containing protein</fullName>
    </recommendedName>
</protein>
<dbReference type="Ensembl" id="ENSCINT00000018066.3">
    <property type="protein sequence ID" value="ENSCINP00000018066.3"/>
    <property type="gene ID" value="ENSCING00000008875.3"/>
</dbReference>
<dbReference type="EMBL" id="EAAA01002002">
    <property type="status" value="NOT_ANNOTATED_CDS"/>
    <property type="molecule type" value="Genomic_DNA"/>
</dbReference>
<dbReference type="CDD" id="cd08544">
    <property type="entry name" value="Reeler"/>
    <property type="match status" value="1"/>
</dbReference>
<organism evidence="3 4">
    <name type="scientific">Ciona intestinalis</name>
    <name type="common">Transparent sea squirt</name>
    <name type="synonym">Ascidia intestinalis</name>
    <dbReference type="NCBI Taxonomy" id="7719"/>
    <lineage>
        <taxon>Eukaryota</taxon>
        <taxon>Metazoa</taxon>
        <taxon>Chordata</taxon>
        <taxon>Tunicata</taxon>
        <taxon>Ascidiacea</taxon>
        <taxon>Phlebobranchia</taxon>
        <taxon>Cionidae</taxon>
        <taxon>Ciona</taxon>
    </lineage>
</organism>
<dbReference type="STRING" id="7719.ENSCINP00000018066"/>
<name>F6QY06_CIOIN</name>
<dbReference type="PANTHER" id="PTHR45828:SF33">
    <property type="entry name" value="DOMON DOMAIN-CONTAINING PROTEIN"/>
    <property type="match status" value="1"/>
</dbReference>
<dbReference type="EMBL" id="EAAA01002001">
    <property type="status" value="NOT_ANNOTATED_CDS"/>
    <property type="molecule type" value="Genomic_DNA"/>
</dbReference>
<evidence type="ECO:0000313" key="3">
    <source>
        <dbReference type="Ensembl" id="ENSCINP00000018066.3"/>
    </source>
</evidence>
<keyword evidence="4" id="KW-1185">Reference proteome</keyword>
<feature type="chain" id="PRO_5003345318" description="Reelin domain-containing protein" evidence="1">
    <location>
        <begin position="22"/>
        <end position="196"/>
    </location>
</feature>
<dbReference type="AlphaFoldDB" id="F6QY06"/>
<evidence type="ECO:0000256" key="1">
    <source>
        <dbReference type="SAM" id="SignalP"/>
    </source>
</evidence>
<proteinExistence type="predicted"/>
<dbReference type="EMBL" id="EAAA01002003">
    <property type="status" value="NOT_ANNOTATED_CDS"/>
    <property type="molecule type" value="Genomic_DNA"/>
</dbReference>
<dbReference type="Pfam" id="PF02014">
    <property type="entry name" value="Reeler"/>
    <property type="match status" value="1"/>
</dbReference>
<feature type="signal peptide" evidence="1">
    <location>
        <begin position="1"/>
        <end position="21"/>
    </location>
</feature>
<dbReference type="InterPro" id="IPR051237">
    <property type="entry name" value="Ferric-chelate_Red/DefProt"/>
</dbReference>
<dbReference type="PROSITE" id="PS51019">
    <property type="entry name" value="REELIN"/>
    <property type="match status" value="1"/>
</dbReference>
<reference evidence="3" key="3">
    <citation type="submission" date="2025-08" db="UniProtKB">
        <authorList>
            <consortium name="Ensembl"/>
        </authorList>
    </citation>
    <scope>IDENTIFICATION</scope>
</reference>
<sequence length="196" mass="21119">MQYNLWIAICIICTYQEAVYALPGGAPTGACTTMMPRHSNGANGFLASQSLASSPYTLMASKRNYTSTEAITVWVVDSRASSDRGYRGLLLQARKVSSSAPVGTWMNVPADTKLITCSVANDAVTHSNTMVKNESSVYTWKAGGNHGNIEFVITTAQSRSTFWVQQKSGMLMHSSASVSTSTTFSLLFGILCMAIF</sequence>
<evidence type="ECO:0000313" key="4">
    <source>
        <dbReference type="Proteomes" id="UP000008144"/>
    </source>
</evidence>
<feature type="domain" description="Reelin" evidence="2">
    <location>
        <begin position="16"/>
        <end position="188"/>
    </location>
</feature>
<dbReference type="HOGENOM" id="CLU_091827_3_0_1"/>